<feature type="repeat" description="WD" evidence="3">
    <location>
        <begin position="880"/>
        <end position="921"/>
    </location>
</feature>
<dbReference type="InterPro" id="IPR020472">
    <property type="entry name" value="WD40_PAC1"/>
</dbReference>
<keyword evidence="2" id="KW-0677">Repeat</keyword>
<dbReference type="InterPro" id="IPR036322">
    <property type="entry name" value="WD40_repeat_dom_sf"/>
</dbReference>
<dbReference type="InterPro" id="IPR027417">
    <property type="entry name" value="P-loop_NTPase"/>
</dbReference>
<dbReference type="PROSITE" id="PS00678">
    <property type="entry name" value="WD_REPEATS_1"/>
    <property type="match status" value="9"/>
</dbReference>
<comment type="caution">
    <text evidence="5">The sequence shown here is derived from an EMBL/GenBank/DDBJ whole genome shotgun (WGS) entry which is preliminary data.</text>
</comment>
<dbReference type="InterPro" id="IPR011047">
    <property type="entry name" value="Quinoprotein_ADH-like_sf"/>
</dbReference>
<dbReference type="InterPro" id="IPR056884">
    <property type="entry name" value="NPHP3-like_N"/>
</dbReference>
<dbReference type="InterPro" id="IPR015943">
    <property type="entry name" value="WD40/YVTN_repeat-like_dom_sf"/>
</dbReference>
<dbReference type="InterPro" id="IPR050349">
    <property type="entry name" value="WD_LIS1/nudF_dynein_reg"/>
</dbReference>
<feature type="repeat" description="WD" evidence="3">
    <location>
        <begin position="754"/>
        <end position="795"/>
    </location>
</feature>
<dbReference type="Gene3D" id="3.40.50.300">
    <property type="entry name" value="P-loop containing nucleotide triphosphate hydrolases"/>
    <property type="match status" value="1"/>
</dbReference>
<evidence type="ECO:0000313" key="5">
    <source>
        <dbReference type="EMBL" id="KAK0632942.1"/>
    </source>
</evidence>
<dbReference type="PROSITE" id="PS50082">
    <property type="entry name" value="WD_REPEATS_2"/>
    <property type="match status" value="11"/>
</dbReference>
<evidence type="ECO:0000256" key="2">
    <source>
        <dbReference type="ARBA" id="ARBA00022737"/>
    </source>
</evidence>
<accession>A0AA39XFC2</accession>
<feature type="repeat" description="WD" evidence="3">
    <location>
        <begin position="1181"/>
        <end position="1204"/>
    </location>
</feature>
<dbReference type="Gene3D" id="2.130.10.10">
    <property type="entry name" value="YVTN repeat-like/Quinoprotein amine dehydrogenase"/>
    <property type="match status" value="5"/>
</dbReference>
<feature type="repeat" description="WD" evidence="3">
    <location>
        <begin position="1097"/>
        <end position="1138"/>
    </location>
</feature>
<feature type="repeat" description="WD" evidence="3">
    <location>
        <begin position="838"/>
        <end position="879"/>
    </location>
</feature>
<feature type="repeat" description="WD" evidence="3">
    <location>
        <begin position="964"/>
        <end position="1005"/>
    </location>
</feature>
<dbReference type="PROSITE" id="PS50294">
    <property type="entry name" value="WD_REPEATS_REGION"/>
    <property type="match status" value="10"/>
</dbReference>
<dbReference type="SMART" id="SM00320">
    <property type="entry name" value="WD40"/>
    <property type="match status" value="11"/>
</dbReference>
<gene>
    <name evidence="5" type="ORF">B0T14DRAFT_542129</name>
</gene>
<dbReference type="CDD" id="cd00200">
    <property type="entry name" value="WD40"/>
    <property type="match status" value="2"/>
</dbReference>
<feature type="repeat" description="WD" evidence="3">
    <location>
        <begin position="1048"/>
        <end position="1089"/>
    </location>
</feature>
<dbReference type="EMBL" id="JAULSU010000001">
    <property type="protein sequence ID" value="KAK0632942.1"/>
    <property type="molecule type" value="Genomic_DNA"/>
</dbReference>
<dbReference type="PANTHER" id="PTHR44129">
    <property type="entry name" value="WD REPEAT-CONTAINING PROTEIN POP1"/>
    <property type="match status" value="1"/>
</dbReference>
<keyword evidence="6" id="KW-1185">Reference proteome</keyword>
<evidence type="ECO:0000256" key="3">
    <source>
        <dbReference type="PROSITE-ProRule" id="PRU00221"/>
    </source>
</evidence>
<evidence type="ECO:0000259" key="4">
    <source>
        <dbReference type="Pfam" id="PF24883"/>
    </source>
</evidence>
<feature type="repeat" description="WD" evidence="3">
    <location>
        <begin position="1006"/>
        <end position="1047"/>
    </location>
</feature>
<evidence type="ECO:0000313" key="6">
    <source>
        <dbReference type="Proteomes" id="UP001175000"/>
    </source>
</evidence>
<dbReference type="Pfam" id="PF24883">
    <property type="entry name" value="NPHP3_N"/>
    <property type="match status" value="1"/>
</dbReference>
<feature type="repeat" description="WD" evidence="3">
    <location>
        <begin position="796"/>
        <end position="837"/>
    </location>
</feature>
<dbReference type="InterPro" id="IPR019775">
    <property type="entry name" value="WD40_repeat_CS"/>
</dbReference>
<organism evidence="5 6">
    <name type="scientific">Immersiella caudata</name>
    <dbReference type="NCBI Taxonomy" id="314043"/>
    <lineage>
        <taxon>Eukaryota</taxon>
        <taxon>Fungi</taxon>
        <taxon>Dikarya</taxon>
        <taxon>Ascomycota</taxon>
        <taxon>Pezizomycotina</taxon>
        <taxon>Sordariomycetes</taxon>
        <taxon>Sordariomycetidae</taxon>
        <taxon>Sordariales</taxon>
        <taxon>Lasiosphaeriaceae</taxon>
        <taxon>Immersiella</taxon>
    </lineage>
</organism>
<dbReference type="SUPFAM" id="SSF50998">
    <property type="entry name" value="Quinoprotein alcohol dehydrogenase-like"/>
    <property type="match status" value="1"/>
</dbReference>
<dbReference type="Proteomes" id="UP001175000">
    <property type="component" value="Unassembled WGS sequence"/>
</dbReference>
<evidence type="ECO:0000256" key="1">
    <source>
        <dbReference type="ARBA" id="ARBA00022574"/>
    </source>
</evidence>
<dbReference type="SUPFAM" id="SSF50978">
    <property type="entry name" value="WD40 repeat-like"/>
    <property type="match status" value="1"/>
</dbReference>
<protein>
    <recommendedName>
        <fullName evidence="4">Nephrocystin 3-like N-terminal domain-containing protein</fullName>
    </recommendedName>
</protein>
<feature type="domain" description="Nephrocystin 3-like N-terminal" evidence="4">
    <location>
        <begin position="189"/>
        <end position="349"/>
    </location>
</feature>
<feature type="repeat" description="WD" evidence="3">
    <location>
        <begin position="922"/>
        <end position="963"/>
    </location>
</feature>
<dbReference type="AlphaFoldDB" id="A0AA39XFC2"/>
<dbReference type="PRINTS" id="PR00320">
    <property type="entry name" value="GPROTEINBRPT"/>
</dbReference>
<dbReference type="SUPFAM" id="SSF52540">
    <property type="entry name" value="P-loop containing nucleoside triphosphate hydrolases"/>
    <property type="match status" value="1"/>
</dbReference>
<sequence length="1270" mass="138949">MEGLGAAASVIAVVELAAKVASLCLEYSSAVKHAKSDIERLRKHTDSLKITVNGAQKLLQGPDGARLETSLKLREAMANSYLQLDDIATKLEEKLRAGRTAKAMRCMGLRALRWPFESKDVDKIIANLQQDQTSFTTALQIDQIAEISDIRRKIDLPKLPVVTGAAFDAQTNEHDPKCHPDTRVDLLAEIDRWIEDTDAKCIFWLCGMAGTGKSTISRTVASRLSAKGVPVASFLFKAGDGDRGRAAKFFTTITSQLVNRLPLLAPHVRNAIESDPEIADKSKGEQFQKLILEPLNKCKDKPHIPALVLVVIDALDECDREEDAVAIIRILSKAKEANSVSLRFFVTSRPELPIRNGFGEIQGEYQDVALHRIPEPIVGHDISAFLRYELARIGDKYNSQAPKGLQLPPGWPSEDVIRILTQMAVPLFIFAATVCRFVEDSAWSDPANQLEKILQHQTKTNGSELDKLNTTYLPILNQLTAGRMDPQRSRLLNEFRGVVGPIVLLAQPLSMSSLARLLNISSTAIYGRLNSLHSVLDIPSQIDAPVRLFHLSFRDFLVDATKRAKEFWIDETQYHKTLADRCIQLLHQHLRRDICDLQIPGKLRSEVGQQTIDSGLPPEVQYACQYWVHHLKESKGSVQDGGPVHSFLKSHLLYWLEALGVLGRISESLGIVDDLLTLSPAGAIEISGFLRDIRRFVQSSQLIIDIAPLQVYASTLAFSPADSITRNLFKQEELRWITTGPVVEENWNACRQTLEGHSDGVWSVTFSPDSKLIASGSYDKTVKIWDVATGACTQTLEGHSHGVRSVTFSPDSKLIASGSYDKTVKIWDVATGACTQTFKGHSHRVRSVTFSPDSKLIASGSRDKTVKIWDVATGACTQTLEGHSHGVWSVTFSPDSKLIASGSYDKTVKIWDVATGACTQTLEGHSDGVQSVTFSPDSKLIASGSYDKTVKIWDVATGACTQTLEGHSDGVWSVTFSPDSKLIASGSYDKTVKIWDVATGACTQTLEGHSDGVQSVTFSPDSKLIASGSYDKTVKIWDVATGACTQTFEGHSDGVQSVTFSPDSKLIASRSYDKTVKIWDVATGACTRTLKGHNHWVQSVTHGVRSVTFSPDSKLIASGSIDKTVKIWDVATRACTQTLKGHSDGVQSVTFSPDSKLIASGSIDKTVKIWDVATGACTQTLEGHSHGVQSVTFSPDSKLIASGSWSADAKPPSHQNYHIGSDSRWIIKGSENWFWLPPGSRPICWAAWTSVIAIGSSSGRVLIMTFPTDK</sequence>
<dbReference type="Pfam" id="PF25173">
    <property type="entry name" value="Beta-prop_WDR3_1st"/>
    <property type="match status" value="1"/>
</dbReference>
<dbReference type="Pfam" id="PF00400">
    <property type="entry name" value="WD40"/>
    <property type="match status" value="7"/>
</dbReference>
<keyword evidence="1 3" id="KW-0853">WD repeat</keyword>
<reference evidence="5" key="1">
    <citation type="submission" date="2023-06" db="EMBL/GenBank/DDBJ databases">
        <title>Genome-scale phylogeny and comparative genomics of the fungal order Sordariales.</title>
        <authorList>
            <consortium name="Lawrence Berkeley National Laboratory"/>
            <person name="Hensen N."/>
            <person name="Bonometti L."/>
            <person name="Westerberg I."/>
            <person name="Brannstrom I.O."/>
            <person name="Guillou S."/>
            <person name="Cros-Aarteil S."/>
            <person name="Calhoun S."/>
            <person name="Haridas S."/>
            <person name="Kuo A."/>
            <person name="Mondo S."/>
            <person name="Pangilinan J."/>
            <person name="Riley R."/>
            <person name="Labutti K."/>
            <person name="Andreopoulos B."/>
            <person name="Lipzen A."/>
            <person name="Chen C."/>
            <person name="Yanf M."/>
            <person name="Daum C."/>
            <person name="Ng V."/>
            <person name="Clum A."/>
            <person name="Steindorff A."/>
            <person name="Ohm R."/>
            <person name="Martin F."/>
            <person name="Silar P."/>
            <person name="Natvig D."/>
            <person name="Lalanne C."/>
            <person name="Gautier V."/>
            <person name="Ament-Velasquez S.L."/>
            <person name="Kruys A."/>
            <person name="Hutchinson M.I."/>
            <person name="Powell A.J."/>
            <person name="Barry K."/>
            <person name="Miller A.N."/>
            <person name="Grigoriev I.V."/>
            <person name="Debuchy R."/>
            <person name="Gladieux P."/>
            <person name="Thoren M.H."/>
            <person name="Johannesson H."/>
        </authorList>
    </citation>
    <scope>NUCLEOTIDE SEQUENCE</scope>
    <source>
        <strain evidence="5">CBS 606.72</strain>
    </source>
</reference>
<name>A0AA39XFC2_9PEZI</name>
<feature type="repeat" description="WD" evidence="3">
    <location>
        <begin position="1139"/>
        <end position="1180"/>
    </location>
</feature>
<dbReference type="InterPro" id="IPR001680">
    <property type="entry name" value="WD40_rpt"/>
</dbReference>
<proteinExistence type="predicted"/>